<reference evidence="4 5" key="1">
    <citation type="submission" date="2015-12" db="EMBL/GenBank/DDBJ databases">
        <authorList>
            <person name="Shamseldin A."/>
            <person name="Moawad H."/>
            <person name="Abd El-Rahim W.M."/>
            <person name="Sadowsky M.J."/>
        </authorList>
    </citation>
    <scope>NUCLEOTIDE SEQUENCE [LARGE SCALE GENOMIC DNA]</scope>
    <source>
        <strain evidence="4 5">JC234</strain>
    </source>
</reference>
<dbReference type="Gene3D" id="2.40.30.170">
    <property type="match status" value="1"/>
</dbReference>
<dbReference type="GO" id="GO:0015562">
    <property type="term" value="F:efflux transmembrane transporter activity"/>
    <property type="evidence" value="ECO:0007669"/>
    <property type="project" value="TreeGrafter"/>
</dbReference>
<comment type="caution">
    <text evidence="4">The sequence shown here is derived from an EMBL/GenBank/DDBJ whole genome shotgun (WGS) entry which is preliminary data.</text>
</comment>
<proteinExistence type="inferred from homology"/>
<dbReference type="InterPro" id="IPR058792">
    <property type="entry name" value="Beta-barrel_RND_2"/>
</dbReference>
<dbReference type="EMBL" id="LQZT01000001">
    <property type="protein sequence ID" value="OCW59447.1"/>
    <property type="molecule type" value="Genomic_DNA"/>
</dbReference>
<accession>A0A1C1Z189</accession>
<organism evidence="4 5">
    <name type="scientific">Hoeflea olei</name>
    <dbReference type="NCBI Taxonomy" id="1480615"/>
    <lineage>
        <taxon>Bacteria</taxon>
        <taxon>Pseudomonadati</taxon>
        <taxon>Pseudomonadota</taxon>
        <taxon>Alphaproteobacteria</taxon>
        <taxon>Hyphomicrobiales</taxon>
        <taxon>Rhizobiaceae</taxon>
        <taxon>Hoeflea</taxon>
    </lineage>
</organism>
<evidence type="ECO:0000256" key="2">
    <source>
        <dbReference type="SAM" id="Coils"/>
    </source>
</evidence>
<dbReference type="NCBIfam" id="TIGR01730">
    <property type="entry name" value="RND_mfp"/>
    <property type="match status" value="1"/>
</dbReference>
<dbReference type="Gene3D" id="2.40.420.20">
    <property type="match status" value="1"/>
</dbReference>
<evidence type="ECO:0000313" key="4">
    <source>
        <dbReference type="EMBL" id="OCW59447.1"/>
    </source>
</evidence>
<dbReference type="Gene3D" id="1.10.287.470">
    <property type="entry name" value="Helix hairpin bin"/>
    <property type="match status" value="1"/>
</dbReference>
<dbReference type="SUPFAM" id="SSF111369">
    <property type="entry name" value="HlyD-like secretion proteins"/>
    <property type="match status" value="1"/>
</dbReference>
<dbReference type="STRING" id="1480615.AWJ14_10505"/>
<feature type="domain" description="CusB-like beta-barrel" evidence="3">
    <location>
        <begin position="193"/>
        <end position="255"/>
    </location>
</feature>
<comment type="similarity">
    <text evidence="1">Belongs to the membrane fusion protein (MFP) (TC 8.A.1) family.</text>
</comment>
<dbReference type="GO" id="GO:1990281">
    <property type="term" value="C:efflux pump complex"/>
    <property type="evidence" value="ECO:0007669"/>
    <property type="project" value="TreeGrafter"/>
</dbReference>
<evidence type="ECO:0000259" key="3">
    <source>
        <dbReference type="Pfam" id="PF25954"/>
    </source>
</evidence>
<dbReference type="Pfam" id="PF25954">
    <property type="entry name" value="Beta-barrel_RND_2"/>
    <property type="match status" value="1"/>
</dbReference>
<dbReference type="Gene3D" id="2.40.50.100">
    <property type="match status" value="1"/>
</dbReference>
<dbReference type="InterPro" id="IPR006143">
    <property type="entry name" value="RND_pump_MFP"/>
</dbReference>
<keyword evidence="2" id="KW-0175">Coiled coil</keyword>
<evidence type="ECO:0000313" key="5">
    <source>
        <dbReference type="Proteomes" id="UP000094795"/>
    </source>
</evidence>
<keyword evidence="5" id="KW-1185">Reference proteome</keyword>
<sequence>MLLSAMTASAAHAEQPLIVDIVVAAKSTGEQSYALTGEIRPKETVLAAFPVGGRVTEVLVEAGQKVEADAPLARLDSIQQELALRTAEAGLTTARADHVQAVEDLERAEALLKSGATTRAVRDAAEDALRSAEGALEQAEADRDRARKALADTVLRAPSASTVTGRLVEPGQIIGAAQTAVELALDKGYEAVFEVPEAMLIEAPGDLPISLSRLDRPQSTFEGKVTELSPLINAETGTVEVTVHVLNPPEGLNFGEPVRGSVSLPAADRISLPYSAISASAKGPAVWRVDPETMKVTLQEVEIERYTTEQILLDGGIAEGDLVVTTGVQLLYPGRVVQRVEAGQ</sequence>
<gene>
    <name evidence="4" type="ORF">AWJ14_10505</name>
</gene>
<dbReference type="PANTHER" id="PTHR30469:SF38">
    <property type="entry name" value="HLYD FAMILY SECRETION PROTEIN"/>
    <property type="match status" value="1"/>
</dbReference>
<protein>
    <recommendedName>
        <fullName evidence="3">CusB-like beta-barrel domain-containing protein</fullName>
    </recommendedName>
</protein>
<dbReference type="Proteomes" id="UP000094795">
    <property type="component" value="Unassembled WGS sequence"/>
</dbReference>
<feature type="coiled-coil region" evidence="2">
    <location>
        <begin position="122"/>
        <end position="156"/>
    </location>
</feature>
<name>A0A1C1Z189_9HYPH</name>
<dbReference type="AlphaFoldDB" id="A0A1C1Z189"/>
<evidence type="ECO:0000256" key="1">
    <source>
        <dbReference type="ARBA" id="ARBA00009477"/>
    </source>
</evidence>
<dbReference type="PANTHER" id="PTHR30469">
    <property type="entry name" value="MULTIDRUG RESISTANCE PROTEIN MDTA"/>
    <property type="match status" value="1"/>
</dbReference>